<organism evidence="1 2">
    <name type="scientific">Staphylococcus rostri</name>
    <dbReference type="NCBI Taxonomy" id="522262"/>
    <lineage>
        <taxon>Bacteria</taxon>
        <taxon>Bacillati</taxon>
        <taxon>Bacillota</taxon>
        <taxon>Bacilli</taxon>
        <taxon>Bacillales</taxon>
        <taxon>Staphylococcaceae</taxon>
        <taxon>Staphylococcus</taxon>
    </lineage>
</organism>
<keyword evidence="2" id="KW-1185">Reference proteome</keyword>
<evidence type="ECO:0000313" key="1">
    <source>
        <dbReference type="EMBL" id="PNZ25472.1"/>
    </source>
</evidence>
<gene>
    <name evidence="1" type="ORF">CD122_09935</name>
</gene>
<dbReference type="RefSeq" id="WP_103358821.1">
    <property type="nucleotide sequence ID" value="NZ_CP113107.1"/>
</dbReference>
<dbReference type="AlphaFoldDB" id="A0A2K3YIP9"/>
<sequence>MQFPVTHIFESLLYIRTSQVTGQCLDLCFINHQTHTVLTFQALMKHILASHHKHWYTQKQLAYQALGQHHLTPIFISPKLILCPLQSRRAPIQYFINMQQVIGMSSHKAHTTIIFNSNQRIIVPFPYTFCVKKWKAAQILMRTLND</sequence>
<evidence type="ECO:0008006" key="3">
    <source>
        <dbReference type="Google" id="ProtNLM"/>
    </source>
</evidence>
<name>A0A2K3YIP9_9STAP</name>
<comment type="caution">
    <text evidence="1">The sequence shown here is derived from an EMBL/GenBank/DDBJ whole genome shotgun (WGS) entry which is preliminary data.</text>
</comment>
<protein>
    <recommendedName>
        <fullName evidence="3">Competence protein ComK</fullName>
    </recommendedName>
</protein>
<accession>A0A2K3YIP9</accession>
<proteinExistence type="predicted"/>
<dbReference type="OrthoDB" id="2406444at2"/>
<dbReference type="EMBL" id="PPRF01000077">
    <property type="protein sequence ID" value="PNZ25472.1"/>
    <property type="molecule type" value="Genomic_DNA"/>
</dbReference>
<dbReference type="Proteomes" id="UP000242752">
    <property type="component" value="Unassembled WGS sequence"/>
</dbReference>
<reference evidence="1 2" key="1">
    <citation type="submission" date="2017-08" db="EMBL/GenBank/DDBJ databases">
        <title>Draft genome sequences of 64 type strains of genus Staph aureus.</title>
        <authorList>
            <person name="Cole K."/>
            <person name="Golubchik T."/>
            <person name="Russell J."/>
            <person name="Foster D."/>
            <person name="Llewelyn M."/>
            <person name="Wilson D."/>
            <person name="Crook D."/>
            <person name="Paul J."/>
        </authorList>
    </citation>
    <scope>NUCLEOTIDE SEQUENCE [LARGE SCALE GENOMIC DNA]</scope>
    <source>
        <strain evidence="1 2">DSM 21968</strain>
    </source>
</reference>
<evidence type="ECO:0000313" key="2">
    <source>
        <dbReference type="Proteomes" id="UP000242752"/>
    </source>
</evidence>